<dbReference type="Gene3D" id="3.10.50.40">
    <property type="match status" value="1"/>
</dbReference>
<evidence type="ECO:0000256" key="5">
    <source>
        <dbReference type="ARBA" id="ARBA00023235"/>
    </source>
</evidence>
<sequence length="431" mass="46361">MMKSSVRTSLVLALVYLHASCCKAGTTAEGKAFLRENALKEGVIELPSGLQYKVLSSGPEDGKSPTRLNPCICHYTGSLLDGTVFDSSRKRRQPATFKPSQVIKGWTEALQLMKEGDKWELYLPSEIAYGNSNAGKHIKAGSVLKFELELIEVKDLPGGLEGLLDSVSDNMMSFFAAAIALYFGLNLLFGEGKVKRGEQVPLAAANSPSNPHVFFDIAIGTEKVGRIEFQLFSNIVPKTTENFRALCTGEKGEGPSGKPLHFKGSEFHRIIPGFMCQGGDFTRGNGTGGESIYGPKFNDEYTNGYIKHEKPHLLSMANSGANTNGSQFFITTAPTSWLDGRHVVFGQGRRGATTAAVPHPSCSFRAALAVKVPPPPQCHIRPAASGAALAVEVPPPPQCHIRPAASGLPWLSRCHHRRSATSVLQLQGCPG</sequence>
<organism evidence="10 11">
    <name type="scientific">Cymbomonas tetramitiformis</name>
    <dbReference type="NCBI Taxonomy" id="36881"/>
    <lineage>
        <taxon>Eukaryota</taxon>
        <taxon>Viridiplantae</taxon>
        <taxon>Chlorophyta</taxon>
        <taxon>Pyramimonadophyceae</taxon>
        <taxon>Pyramimonadales</taxon>
        <taxon>Pyramimonadaceae</taxon>
        <taxon>Cymbomonas</taxon>
    </lineage>
</organism>
<dbReference type="PROSITE" id="PS00170">
    <property type="entry name" value="CSA_PPIASE_1"/>
    <property type="match status" value="1"/>
</dbReference>
<dbReference type="Pfam" id="PF00160">
    <property type="entry name" value="Pro_isomerase"/>
    <property type="match status" value="1"/>
</dbReference>
<evidence type="ECO:0000256" key="7">
    <source>
        <dbReference type="SAM" id="SignalP"/>
    </source>
</evidence>
<feature type="signal peptide" evidence="7">
    <location>
        <begin position="1"/>
        <end position="24"/>
    </location>
</feature>
<evidence type="ECO:0000256" key="6">
    <source>
        <dbReference type="PROSITE-ProRule" id="PRU00277"/>
    </source>
</evidence>
<dbReference type="SUPFAM" id="SSF50891">
    <property type="entry name" value="Cyclophilin-like"/>
    <property type="match status" value="1"/>
</dbReference>
<dbReference type="InterPro" id="IPR046357">
    <property type="entry name" value="PPIase_dom_sf"/>
</dbReference>
<evidence type="ECO:0000256" key="2">
    <source>
        <dbReference type="ARBA" id="ARBA00007365"/>
    </source>
</evidence>
<dbReference type="FunFam" id="2.40.100.10:FF:000025">
    <property type="entry name" value="Peptidyl-prolyl cis-trans isomerase CYP19-2"/>
    <property type="match status" value="1"/>
</dbReference>
<dbReference type="InterPro" id="IPR000774">
    <property type="entry name" value="PPIase_FKBP_N"/>
</dbReference>
<dbReference type="EC" id="5.2.1.8" evidence="3 6"/>
<evidence type="ECO:0000259" key="9">
    <source>
        <dbReference type="PROSITE" id="PS50072"/>
    </source>
</evidence>
<protein>
    <recommendedName>
        <fullName evidence="3 6">peptidylprolyl isomerase</fullName>
        <ecNumber evidence="3 6">5.2.1.8</ecNumber>
    </recommendedName>
</protein>
<evidence type="ECO:0000313" key="10">
    <source>
        <dbReference type="EMBL" id="KAK3256616.1"/>
    </source>
</evidence>
<evidence type="ECO:0000259" key="8">
    <source>
        <dbReference type="PROSITE" id="PS50059"/>
    </source>
</evidence>
<dbReference type="InterPro" id="IPR029000">
    <property type="entry name" value="Cyclophilin-like_dom_sf"/>
</dbReference>
<evidence type="ECO:0000313" key="11">
    <source>
        <dbReference type="Proteomes" id="UP001190700"/>
    </source>
</evidence>
<evidence type="ECO:0000256" key="3">
    <source>
        <dbReference type="ARBA" id="ARBA00013194"/>
    </source>
</evidence>
<name>A0AAE0FBA1_9CHLO</name>
<proteinExistence type="inferred from homology"/>
<comment type="catalytic activity">
    <reaction evidence="1 6">
        <text>[protein]-peptidylproline (omega=180) = [protein]-peptidylproline (omega=0)</text>
        <dbReference type="Rhea" id="RHEA:16237"/>
        <dbReference type="Rhea" id="RHEA-COMP:10747"/>
        <dbReference type="Rhea" id="RHEA-COMP:10748"/>
        <dbReference type="ChEBI" id="CHEBI:83833"/>
        <dbReference type="ChEBI" id="CHEBI:83834"/>
        <dbReference type="EC" id="5.2.1.8"/>
    </reaction>
</comment>
<dbReference type="Gene3D" id="6.10.250.2970">
    <property type="match status" value="1"/>
</dbReference>
<dbReference type="InterPro" id="IPR001179">
    <property type="entry name" value="PPIase_FKBP_dom"/>
</dbReference>
<comment type="similarity">
    <text evidence="2">Belongs to the cyclophilin-type PPIase family.</text>
</comment>
<feature type="domain" description="PPIase FKBP-type" evidence="8">
    <location>
        <begin position="68"/>
        <end position="154"/>
    </location>
</feature>
<dbReference type="AlphaFoldDB" id="A0AAE0FBA1"/>
<feature type="chain" id="PRO_5042246170" description="peptidylprolyl isomerase" evidence="7">
    <location>
        <begin position="25"/>
        <end position="431"/>
    </location>
</feature>
<dbReference type="EMBL" id="LGRX02021487">
    <property type="protein sequence ID" value="KAK3256616.1"/>
    <property type="molecule type" value="Genomic_DNA"/>
</dbReference>
<feature type="domain" description="PPIase cyclophilin-type" evidence="9">
    <location>
        <begin position="214"/>
        <end position="351"/>
    </location>
</feature>
<dbReference type="PROSITE" id="PS50059">
    <property type="entry name" value="FKBP_PPIASE"/>
    <property type="match status" value="1"/>
</dbReference>
<keyword evidence="7" id="KW-0732">Signal</keyword>
<dbReference type="GO" id="GO:0006457">
    <property type="term" value="P:protein folding"/>
    <property type="evidence" value="ECO:0007669"/>
    <property type="project" value="InterPro"/>
</dbReference>
<dbReference type="PRINTS" id="PR00153">
    <property type="entry name" value="CSAPPISMRASE"/>
</dbReference>
<dbReference type="PANTHER" id="PTHR11071">
    <property type="entry name" value="PEPTIDYL-PROLYL CIS-TRANS ISOMERASE"/>
    <property type="match status" value="1"/>
</dbReference>
<keyword evidence="4 6" id="KW-0697">Rotamase</keyword>
<dbReference type="Proteomes" id="UP001190700">
    <property type="component" value="Unassembled WGS sequence"/>
</dbReference>
<dbReference type="GO" id="GO:0016018">
    <property type="term" value="F:cyclosporin A binding"/>
    <property type="evidence" value="ECO:0007669"/>
    <property type="project" value="TreeGrafter"/>
</dbReference>
<dbReference type="Pfam" id="PF01346">
    <property type="entry name" value="FKBP_N"/>
    <property type="match status" value="1"/>
</dbReference>
<evidence type="ECO:0000256" key="1">
    <source>
        <dbReference type="ARBA" id="ARBA00000971"/>
    </source>
</evidence>
<gene>
    <name evidence="10" type="ORF">CYMTET_34254</name>
</gene>
<reference evidence="10 11" key="1">
    <citation type="journal article" date="2015" name="Genome Biol. Evol.">
        <title>Comparative Genomics of a Bacterivorous Green Alga Reveals Evolutionary Causalities and Consequences of Phago-Mixotrophic Mode of Nutrition.</title>
        <authorList>
            <person name="Burns J.A."/>
            <person name="Paasch A."/>
            <person name="Narechania A."/>
            <person name="Kim E."/>
        </authorList>
    </citation>
    <scope>NUCLEOTIDE SEQUENCE [LARGE SCALE GENOMIC DNA]</scope>
    <source>
        <strain evidence="10 11">PLY_AMNH</strain>
    </source>
</reference>
<feature type="non-terminal residue" evidence="10">
    <location>
        <position position="431"/>
    </location>
</feature>
<dbReference type="SUPFAM" id="SSF54534">
    <property type="entry name" value="FKBP-like"/>
    <property type="match status" value="1"/>
</dbReference>
<dbReference type="GO" id="GO:0003755">
    <property type="term" value="F:peptidyl-prolyl cis-trans isomerase activity"/>
    <property type="evidence" value="ECO:0007669"/>
    <property type="project" value="UniProtKB-KW"/>
</dbReference>
<comment type="caution">
    <text evidence="10">The sequence shown here is derived from an EMBL/GenBank/DDBJ whole genome shotgun (WGS) entry which is preliminary data.</text>
</comment>
<accession>A0AAE0FBA1</accession>
<keyword evidence="11" id="KW-1185">Reference proteome</keyword>
<keyword evidence="5 6" id="KW-0413">Isomerase</keyword>
<dbReference type="PANTHER" id="PTHR11071:SF561">
    <property type="entry name" value="PEPTIDYL-PROLYL CIS-TRANS ISOMERASE D-RELATED"/>
    <property type="match status" value="1"/>
</dbReference>
<evidence type="ECO:0000256" key="4">
    <source>
        <dbReference type="ARBA" id="ARBA00023110"/>
    </source>
</evidence>
<dbReference type="InterPro" id="IPR002130">
    <property type="entry name" value="Cyclophilin-type_PPIase_dom"/>
</dbReference>
<dbReference type="PROSITE" id="PS50072">
    <property type="entry name" value="CSA_PPIASE_2"/>
    <property type="match status" value="1"/>
</dbReference>
<dbReference type="Pfam" id="PF00254">
    <property type="entry name" value="FKBP_C"/>
    <property type="match status" value="1"/>
</dbReference>
<dbReference type="Gene3D" id="2.40.100.10">
    <property type="entry name" value="Cyclophilin-like"/>
    <property type="match status" value="1"/>
</dbReference>
<dbReference type="GO" id="GO:0005737">
    <property type="term" value="C:cytoplasm"/>
    <property type="evidence" value="ECO:0007669"/>
    <property type="project" value="TreeGrafter"/>
</dbReference>
<dbReference type="InterPro" id="IPR020892">
    <property type="entry name" value="Cyclophilin-type_PPIase_CS"/>
</dbReference>